<keyword evidence="1" id="KW-0472">Membrane</keyword>
<reference evidence="2" key="1">
    <citation type="submission" date="2020-02" db="EMBL/GenBank/DDBJ databases">
        <authorList>
            <person name="Meier V. D."/>
        </authorList>
    </citation>
    <scope>NUCLEOTIDE SEQUENCE</scope>
    <source>
        <strain evidence="2">AVDCRST_MAG93</strain>
    </source>
</reference>
<sequence>MGSGAEILVSSAENWYQLVGPCVIALMAVLFVALAIVALRRDDHVVEGL</sequence>
<gene>
    <name evidence="2" type="ORF">AVDCRST_MAG93-1372</name>
</gene>
<accession>A0A6J4I6S4</accession>
<protein>
    <submittedName>
        <fullName evidence="2">Uncharacterized protein</fullName>
    </submittedName>
</protein>
<organism evidence="2">
    <name type="scientific">uncultured Chloroflexia bacterium</name>
    <dbReference type="NCBI Taxonomy" id="1672391"/>
    <lineage>
        <taxon>Bacteria</taxon>
        <taxon>Bacillati</taxon>
        <taxon>Chloroflexota</taxon>
        <taxon>Chloroflexia</taxon>
        <taxon>environmental samples</taxon>
    </lineage>
</organism>
<keyword evidence="1" id="KW-0812">Transmembrane</keyword>
<name>A0A6J4I6S4_9CHLR</name>
<proteinExistence type="predicted"/>
<dbReference type="EMBL" id="CADCTR010000465">
    <property type="protein sequence ID" value="CAA9241968.1"/>
    <property type="molecule type" value="Genomic_DNA"/>
</dbReference>
<dbReference type="AlphaFoldDB" id="A0A6J4I6S4"/>
<evidence type="ECO:0000256" key="1">
    <source>
        <dbReference type="SAM" id="Phobius"/>
    </source>
</evidence>
<evidence type="ECO:0000313" key="2">
    <source>
        <dbReference type="EMBL" id="CAA9241968.1"/>
    </source>
</evidence>
<feature type="transmembrane region" description="Helical" evidence="1">
    <location>
        <begin position="15"/>
        <end position="39"/>
    </location>
</feature>
<keyword evidence="1" id="KW-1133">Transmembrane helix</keyword>